<evidence type="ECO:0000313" key="10">
    <source>
        <dbReference type="EMBL" id="KAF7373048.1"/>
    </source>
</evidence>
<dbReference type="InterPro" id="IPR050364">
    <property type="entry name" value="Cytochrome_P450_fung"/>
</dbReference>
<reference evidence="10" key="1">
    <citation type="submission" date="2020-05" db="EMBL/GenBank/DDBJ databases">
        <title>Mycena genomes resolve the evolution of fungal bioluminescence.</title>
        <authorList>
            <person name="Tsai I.J."/>
        </authorList>
    </citation>
    <scope>NUCLEOTIDE SEQUENCE</scope>
    <source>
        <strain evidence="10">160909Yilan</strain>
    </source>
</reference>
<dbReference type="Proteomes" id="UP000623467">
    <property type="component" value="Unassembled WGS sequence"/>
</dbReference>
<keyword evidence="7 9" id="KW-0408">Iron</keyword>
<protein>
    <submittedName>
        <fullName evidence="10">Cytochrome P450</fullName>
    </submittedName>
</protein>
<dbReference type="InterPro" id="IPR001128">
    <property type="entry name" value="Cyt_P450"/>
</dbReference>
<comment type="similarity">
    <text evidence="3 9">Belongs to the cytochrome P450 family.</text>
</comment>
<comment type="pathway">
    <text evidence="2">Secondary metabolite biosynthesis.</text>
</comment>
<accession>A0A8H7DI24</accession>
<evidence type="ECO:0000256" key="1">
    <source>
        <dbReference type="ARBA" id="ARBA00001971"/>
    </source>
</evidence>
<dbReference type="Gene3D" id="1.10.630.10">
    <property type="entry name" value="Cytochrome P450"/>
    <property type="match status" value="2"/>
</dbReference>
<evidence type="ECO:0000256" key="5">
    <source>
        <dbReference type="ARBA" id="ARBA00022723"/>
    </source>
</evidence>
<keyword evidence="5 9" id="KW-0479">Metal-binding</keyword>
<dbReference type="PROSITE" id="PS00086">
    <property type="entry name" value="CYTOCHROME_P450"/>
    <property type="match status" value="1"/>
</dbReference>
<dbReference type="GO" id="GO:0004497">
    <property type="term" value="F:monooxygenase activity"/>
    <property type="evidence" value="ECO:0007669"/>
    <property type="project" value="UniProtKB-KW"/>
</dbReference>
<dbReference type="SUPFAM" id="SSF48264">
    <property type="entry name" value="Cytochrome P450"/>
    <property type="match status" value="1"/>
</dbReference>
<dbReference type="EMBL" id="JACAZH010000003">
    <property type="protein sequence ID" value="KAF7373048.1"/>
    <property type="molecule type" value="Genomic_DNA"/>
</dbReference>
<evidence type="ECO:0000256" key="8">
    <source>
        <dbReference type="ARBA" id="ARBA00023033"/>
    </source>
</evidence>
<dbReference type="GO" id="GO:0016705">
    <property type="term" value="F:oxidoreductase activity, acting on paired donors, with incorporation or reduction of molecular oxygen"/>
    <property type="evidence" value="ECO:0007669"/>
    <property type="project" value="InterPro"/>
</dbReference>
<dbReference type="GO" id="GO:0020037">
    <property type="term" value="F:heme binding"/>
    <property type="evidence" value="ECO:0007669"/>
    <property type="project" value="InterPro"/>
</dbReference>
<evidence type="ECO:0000256" key="3">
    <source>
        <dbReference type="ARBA" id="ARBA00010617"/>
    </source>
</evidence>
<evidence type="ECO:0000256" key="4">
    <source>
        <dbReference type="ARBA" id="ARBA00022617"/>
    </source>
</evidence>
<evidence type="ECO:0000256" key="7">
    <source>
        <dbReference type="ARBA" id="ARBA00023004"/>
    </source>
</evidence>
<organism evidence="10 11">
    <name type="scientific">Mycena sanguinolenta</name>
    <dbReference type="NCBI Taxonomy" id="230812"/>
    <lineage>
        <taxon>Eukaryota</taxon>
        <taxon>Fungi</taxon>
        <taxon>Dikarya</taxon>
        <taxon>Basidiomycota</taxon>
        <taxon>Agaricomycotina</taxon>
        <taxon>Agaricomycetes</taxon>
        <taxon>Agaricomycetidae</taxon>
        <taxon>Agaricales</taxon>
        <taxon>Marasmiineae</taxon>
        <taxon>Mycenaceae</taxon>
        <taxon>Mycena</taxon>
    </lineage>
</organism>
<dbReference type="GO" id="GO:0005506">
    <property type="term" value="F:iron ion binding"/>
    <property type="evidence" value="ECO:0007669"/>
    <property type="project" value="InterPro"/>
</dbReference>
<keyword evidence="4 9" id="KW-0349">Heme</keyword>
<name>A0A8H7DI24_9AGAR</name>
<sequence length="436" mass="48730">MPTERQWETFLKWSQQFKSDIIHLNAAGTSIVVLSSMEAVKELFEKRSNLYSDRPRFPMLVDLMGLDFVIGLMKYGTQREVFDNILTHDYRRSHRKMFHEVFNVGAVKQFQPQELAATHELLRRLLQDSTDVMKDFRHLAGSIIMNITYGIDIQGADDKYIRTAKEAVESISIASVPGAFLVDSIPALKYVPNWIPGAEFKHKAMEWKKVGQDLLQLPFAETKQNIATGTAKTSFTSLNLRLLEDLTSIEPEEHEMVIKATAANMYVGGADTTISAMGTFILAMLLNPEVKKKAQAEIDSVVGPGKLPDFADKPTLPYVSAIVKEVLRWRNVTPIAVPHYLAVDDEYQAIRDPETVAFGFGRRICPGRHMATASLWIVVASILSTFNIDKAIGEDGREIEPTSEYSPGILSTPLPFKCSITPRSPQAVEVIQATAQ</sequence>
<dbReference type="InterPro" id="IPR017972">
    <property type="entry name" value="Cyt_P450_CS"/>
</dbReference>
<dbReference type="OrthoDB" id="2789670at2759"/>
<evidence type="ECO:0000256" key="9">
    <source>
        <dbReference type="RuleBase" id="RU000461"/>
    </source>
</evidence>
<evidence type="ECO:0000313" key="11">
    <source>
        <dbReference type="Proteomes" id="UP000623467"/>
    </source>
</evidence>
<dbReference type="InterPro" id="IPR002401">
    <property type="entry name" value="Cyt_P450_E_grp-I"/>
</dbReference>
<dbReference type="PANTHER" id="PTHR46300:SF7">
    <property type="entry name" value="P450, PUTATIVE (EUROFUNG)-RELATED"/>
    <property type="match status" value="1"/>
</dbReference>
<keyword evidence="6 9" id="KW-0560">Oxidoreductase</keyword>
<dbReference type="Pfam" id="PF00067">
    <property type="entry name" value="p450"/>
    <property type="match status" value="2"/>
</dbReference>
<keyword evidence="8 9" id="KW-0503">Monooxygenase</keyword>
<proteinExistence type="inferred from homology"/>
<dbReference type="PANTHER" id="PTHR46300">
    <property type="entry name" value="P450, PUTATIVE (EUROFUNG)-RELATED-RELATED"/>
    <property type="match status" value="1"/>
</dbReference>
<dbReference type="CDD" id="cd11065">
    <property type="entry name" value="CYP64-like"/>
    <property type="match status" value="1"/>
</dbReference>
<keyword evidence="11" id="KW-1185">Reference proteome</keyword>
<comment type="cofactor">
    <cofactor evidence="1">
        <name>heme</name>
        <dbReference type="ChEBI" id="CHEBI:30413"/>
    </cofactor>
</comment>
<dbReference type="AlphaFoldDB" id="A0A8H7DI24"/>
<evidence type="ECO:0000256" key="2">
    <source>
        <dbReference type="ARBA" id="ARBA00005179"/>
    </source>
</evidence>
<dbReference type="PRINTS" id="PR00463">
    <property type="entry name" value="EP450I"/>
</dbReference>
<evidence type="ECO:0000256" key="6">
    <source>
        <dbReference type="ARBA" id="ARBA00023002"/>
    </source>
</evidence>
<dbReference type="InterPro" id="IPR036396">
    <property type="entry name" value="Cyt_P450_sf"/>
</dbReference>
<gene>
    <name evidence="10" type="ORF">MSAN_00512300</name>
</gene>
<comment type="caution">
    <text evidence="10">The sequence shown here is derived from an EMBL/GenBank/DDBJ whole genome shotgun (WGS) entry which is preliminary data.</text>
</comment>